<dbReference type="EMBL" id="JAFIQS010000011">
    <property type="protein sequence ID" value="KAG5164823.1"/>
    <property type="molecule type" value="Genomic_DNA"/>
</dbReference>
<dbReference type="OrthoDB" id="3350156at2759"/>
<accession>A0A8H8CGM8</accession>
<keyword evidence="2" id="KW-1133">Transmembrane helix</keyword>
<evidence type="ECO:0000313" key="3">
    <source>
        <dbReference type="EMBL" id="KAG5164823.1"/>
    </source>
</evidence>
<feature type="compositionally biased region" description="Polar residues" evidence="1">
    <location>
        <begin position="495"/>
        <end position="506"/>
    </location>
</feature>
<proteinExistence type="predicted"/>
<reference evidence="3" key="1">
    <citation type="submission" date="2021-02" db="EMBL/GenBank/DDBJ databases">
        <title>Psilocybe cubensis genome.</title>
        <authorList>
            <person name="Mckernan K.J."/>
            <person name="Crawford S."/>
            <person name="Trippe A."/>
            <person name="Kane L.T."/>
            <person name="Mclaughlin S."/>
        </authorList>
    </citation>
    <scope>NUCLEOTIDE SEQUENCE [LARGE SCALE GENOMIC DNA]</scope>
    <source>
        <strain evidence="3">MGC-MH-2018</strain>
    </source>
</reference>
<keyword evidence="2" id="KW-0812">Transmembrane</keyword>
<name>A0A8H8CGM8_PSICU</name>
<sequence length="603" mass="65846">MEDSISTSAESVRTLYQAHGDKSKDKLQEVQAWQWEREQKENSDVIAGPSSGNSTVGAVPHEPSEIHVHALVLPSPPSSPGPSRSPSVDSVSESSLPSVSSSFFFSSSAPGSPGRFSHPGSYPSSHPHSEHGNDHEHQHYEQDYGSGLIIPSLALPEALRRPTPFGQTLGNLKILVLGGQGAGKSFLTGLLLEDNEDVVDVGTWDDWSGSKNAYGKVLRASTDWFERREIFGQERYEPTKNVEIVELPGYSHDADAAELINRLKAIIEVPFRALQDALNPEGTPSAVIANMLAAPTSPLYTAMVFLLPSPPTPLDKEIIHALSTHIPLIVLPRLSSSSIAASTPHSSSFGSQRAKLSAFRPPTAVSLRAGLFHSPETVSLLRKEAVERFLRWWEVERAVQGILEGTFDGVSWGVESRGVGGKRRPSNGSSPYREEGEGEEGEGVERWSKEKWESEWMGDYSRDVALRIRESRNSGTVKDETVGTQMRRKLERRSTVSSKTFTTQNDSKPEEVNSERSRPQRQSQSHDCHPQPLPPPFDPLHLPSLLMFSFSLLGPLKARLGETIRGLADFLTFGDAKVQLAVGLTGGFCVGVGLGVWASGRGW</sequence>
<feature type="compositionally biased region" description="Low complexity" evidence="1">
    <location>
        <begin position="81"/>
        <end position="92"/>
    </location>
</feature>
<feature type="region of interest" description="Disordered" evidence="1">
    <location>
        <begin position="36"/>
        <end position="92"/>
    </location>
</feature>
<evidence type="ECO:0008006" key="4">
    <source>
        <dbReference type="Google" id="ProtNLM"/>
    </source>
</evidence>
<feature type="transmembrane region" description="Helical" evidence="2">
    <location>
        <begin position="578"/>
        <end position="598"/>
    </location>
</feature>
<evidence type="ECO:0000256" key="2">
    <source>
        <dbReference type="SAM" id="Phobius"/>
    </source>
</evidence>
<feature type="compositionally biased region" description="Basic and acidic residues" evidence="1">
    <location>
        <begin position="507"/>
        <end position="529"/>
    </location>
</feature>
<keyword evidence="2" id="KW-0472">Membrane</keyword>
<feature type="region of interest" description="Disordered" evidence="1">
    <location>
        <begin position="114"/>
        <end position="140"/>
    </location>
</feature>
<organism evidence="3">
    <name type="scientific">Psilocybe cubensis</name>
    <name type="common">Psychedelic mushroom</name>
    <name type="synonym">Stropharia cubensis</name>
    <dbReference type="NCBI Taxonomy" id="181762"/>
    <lineage>
        <taxon>Eukaryota</taxon>
        <taxon>Fungi</taxon>
        <taxon>Dikarya</taxon>
        <taxon>Basidiomycota</taxon>
        <taxon>Agaricomycotina</taxon>
        <taxon>Agaricomycetes</taxon>
        <taxon>Agaricomycetidae</taxon>
        <taxon>Agaricales</taxon>
        <taxon>Agaricineae</taxon>
        <taxon>Strophariaceae</taxon>
        <taxon>Psilocybe</taxon>
    </lineage>
</organism>
<dbReference type="AlphaFoldDB" id="A0A8H8CGM8"/>
<dbReference type="Gene3D" id="3.40.50.300">
    <property type="entry name" value="P-loop containing nucleotide triphosphate hydrolases"/>
    <property type="match status" value="1"/>
</dbReference>
<feature type="region of interest" description="Disordered" evidence="1">
    <location>
        <begin position="475"/>
        <end position="536"/>
    </location>
</feature>
<feature type="region of interest" description="Disordered" evidence="1">
    <location>
        <begin position="414"/>
        <end position="448"/>
    </location>
</feature>
<feature type="compositionally biased region" description="Low complexity" evidence="1">
    <location>
        <begin position="114"/>
        <end position="126"/>
    </location>
</feature>
<feature type="compositionally biased region" description="Basic and acidic residues" evidence="1">
    <location>
        <begin position="127"/>
        <end position="140"/>
    </location>
</feature>
<dbReference type="InterPro" id="IPR027417">
    <property type="entry name" value="P-loop_NTPase"/>
</dbReference>
<comment type="caution">
    <text evidence="3">The sequence shown here is derived from an EMBL/GenBank/DDBJ whole genome shotgun (WGS) entry which is preliminary data.</text>
</comment>
<evidence type="ECO:0000256" key="1">
    <source>
        <dbReference type="SAM" id="MobiDB-lite"/>
    </source>
</evidence>
<protein>
    <recommendedName>
        <fullName evidence="4">Septin-type G domain-containing protein</fullName>
    </recommendedName>
</protein>
<gene>
    <name evidence="3" type="ORF">JR316_010465</name>
</gene>